<evidence type="ECO:0000256" key="1">
    <source>
        <dbReference type="SAM" id="Phobius"/>
    </source>
</evidence>
<evidence type="ECO:0008006" key="4">
    <source>
        <dbReference type="Google" id="ProtNLM"/>
    </source>
</evidence>
<dbReference type="AlphaFoldDB" id="A0A521G5F9"/>
<dbReference type="Proteomes" id="UP000316238">
    <property type="component" value="Unassembled WGS sequence"/>
</dbReference>
<comment type="caution">
    <text evidence="2">The sequence shown here is derived from an EMBL/GenBank/DDBJ whole genome shotgun (WGS) entry which is preliminary data.</text>
</comment>
<feature type="transmembrane region" description="Helical" evidence="1">
    <location>
        <begin position="241"/>
        <end position="258"/>
    </location>
</feature>
<gene>
    <name evidence="2" type="ORF">CDV28_101164</name>
</gene>
<keyword evidence="1" id="KW-1133">Transmembrane helix</keyword>
<keyword evidence="3" id="KW-1185">Reference proteome</keyword>
<accession>A0A521G5F9</accession>
<evidence type="ECO:0000313" key="2">
    <source>
        <dbReference type="EMBL" id="TAA76262.1"/>
    </source>
</evidence>
<feature type="transmembrane region" description="Helical" evidence="1">
    <location>
        <begin position="86"/>
        <end position="105"/>
    </location>
</feature>
<feature type="transmembrane region" description="Helical" evidence="1">
    <location>
        <begin position="175"/>
        <end position="196"/>
    </location>
</feature>
<feature type="transmembrane region" description="Helical" evidence="1">
    <location>
        <begin position="6"/>
        <end position="24"/>
    </location>
</feature>
<feature type="transmembrane region" description="Helical" evidence="1">
    <location>
        <begin position="303"/>
        <end position="323"/>
    </location>
</feature>
<feature type="transmembrane region" description="Helical" evidence="1">
    <location>
        <begin position="359"/>
        <end position="376"/>
    </location>
</feature>
<feature type="transmembrane region" description="Helical" evidence="1">
    <location>
        <begin position="144"/>
        <end position="163"/>
    </location>
</feature>
<dbReference type="EMBL" id="NQJD01000001">
    <property type="protein sequence ID" value="TAA76262.1"/>
    <property type="molecule type" value="Genomic_DNA"/>
</dbReference>
<reference evidence="2" key="1">
    <citation type="submission" date="2017-07" db="EMBL/GenBank/DDBJ databases">
        <title>The cable genome - Insights into the physiology and evolution of filamentous bacteria capable of sulfide oxidation via long distance electron transfer.</title>
        <authorList>
            <person name="Thorup C."/>
            <person name="Bjerg J.T."/>
            <person name="Schreiber L."/>
            <person name="Nielsen L.P."/>
            <person name="Kjeldsen K.U."/>
            <person name="Boesen T."/>
            <person name="Boggild A."/>
            <person name="Meysman F."/>
            <person name="Geelhoed J."/>
            <person name="Schramm A."/>
        </authorList>
    </citation>
    <scope>NUCLEOTIDE SEQUENCE [LARGE SCALE GENOMIC DNA]</scope>
    <source>
        <strain evidence="2">GS</strain>
    </source>
</reference>
<proteinExistence type="predicted"/>
<keyword evidence="1" id="KW-0472">Membrane</keyword>
<organism evidence="2 3">
    <name type="scientific">Candidatus Electronema aureum</name>
    <dbReference type="NCBI Taxonomy" id="2005002"/>
    <lineage>
        <taxon>Bacteria</taxon>
        <taxon>Pseudomonadati</taxon>
        <taxon>Thermodesulfobacteriota</taxon>
        <taxon>Desulfobulbia</taxon>
        <taxon>Desulfobulbales</taxon>
        <taxon>Desulfobulbaceae</taxon>
        <taxon>Candidatus Electronema</taxon>
    </lineage>
</organism>
<name>A0A521G5F9_9BACT</name>
<feature type="transmembrane region" description="Helical" evidence="1">
    <location>
        <begin position="208"/>
        <end position="229"/>
    </location>
</feature>
<evidence type="ECO:0000313" key="3">
    <source>
        <dbReference type="Proteomes" id="UP000316238"/>
    </source>
</evidence>
<keyword evidence="1" id="KW-0812">Transmembrane</keyword>
<protein>
    <recommendedName>
        <fullName evidence="4">Glucosyl transferase GtrII</fullName>
    </recommendedName>
</protein>
<feature type="transmembrane region" description="Helical" evidence="1">
    <location>
        <begin position="335"/>
        <end position="353"/>
    </location>
</feature>
<sequence length="444" mass="50675">MRKYLLINSVAVALSIFILARWFILIDKYSVNMLFLDQWDFMGGLFEQKGPWELFSWQHGPHRQGVGFFLTKLTADLSGWNTRIECFMIGTVICLAALTALALKWRLAGNITAFDLVIPLLYLSPLQFELFANTPNVSHGAMPLLLITLFALCWMIQNIPLRYTLCAAINFMTLYTGFGIFIGCVTPLLFLSEFALAVKNNDSRRKRLAVVFFFISVASIASFFLNYTFNSALEGFVFPHPHSFIYVKFILIAFATFIGMRMSNIVLYFIAAPIIFYMLYVIFRSGKDIATSVDDKEVPRNQIIIVLIIFTLIFSLNLAIGRACLGLGAAAASRYIPYMTPGFFALYLFTVTREKMPERVLLVCIALFFITTISIGTSNTKYSTWLCEGKERWKQAYLKTENVERSTQLSGFIIHPKPHDTKLGWKLDYLKKNRLNLYLDAPRQ</sequence>
<feature type="transmembrane region" description="Helical" evidence="1">
    <location>
        <begin position="265"/>
        <end position="283"/>
    </location>
</feature>